<keyword evidence="2" id="KW-1133">Transmembrane helix</keyword>
<proteinExistence type="predicted"/>
<dbReference type="Proteomes" id="UP001054857">
    <property type="component" value="Unassembled WGS sequence"/>
</dbReference>
<feature type="region of interest" description="Disordered" evidence="1">
    <location>
        <begin position="555"/>
        <end position="615"/>
    </location>
</feature>
<comment type="caution">
    <text evidence="3">The sequence shown here is derived from an EMBL/GenBank/DDBJ whole genome shotgun (WGS) entry which is preliminary data.</text>
</comment>
<feature type="compositionally biased region" description="Low complexity" evidence="1">
    <location>
        <begin position="604"/>
        <end position="615"/>
    </location>
</feature>
<feature type="transmembrane region" description="Helical" evidence="2">
    <location>
        <begin position="12"/>
        <end position="33"/>
    </location>
</feature>
<keyword evidence="2" id="KW-0472">Membrane</keyword>
<reference evidence="3 4" key="1">
    <citation type="journal article" date="2021" name="Sci. Rep.">
        <title>Genome sequencing of the multicellular alga Astrephomene provides insights into convergent evolution of germ-soma differentiation.</title>
        <authorList>
            <person name="Yamashita S."/>
            <person name="Yamamoto K."/>
            <person name="Matsuzaki R."/>
            <person name="Suzuki S."/>
            <person name="Yamaguchi H."/>
            <person name="Hirooka S."/>
            <person name="Minakuchi Y."/>
            <person name="Miyagishima S."/>
            <person name="Kawachi M."/>
            <person name="Toyoda A."/>
            <person name="Nozaki H."/>
        </authorList>
    </citation>
    <scope>NUCLEOTIDE SEQUENCE [LARGE SCALE GENOMIC DNA]</scope>
    <source>
        <strain evidence="3 4">NIES-4017</strain>
    </source>
</reference>
<keyword evidence="4" id="KW-1185">Reference proteome</keyword>
<evidence type="ECO:0000313" key="3">
    <source>
        <dbReference type="EMBL" id="GFR51476.1"/>
    </source>
</evidence>
<feature type="region of interest" description="Disordered" evidence="1">
    <location>
        <begin position="148"/>
        <end position="169"/>
    </location>
</feature>
<gene>
    <name evidence="3" type="ORF">Agub_g13886</name>
</gene>
<dbReference type="AlphaFoldDB" id="A0AAD3E0J0"/>
<protein>
    <submittedName>
        <fullName evidence="3">Uncharacterized protein</fullName>
    </submittedName>
</protein>
<keyword evidence="2" id="KW-0812">Transmembrane</keyword>
<evidence type="ECO:0000256" key="1">
    <source>
        <dbReference type="SAM" id="MobiDB-lite"/>
    </source>
</evidence>
<evidence type="ECO:0000313" key="4">
    <source>
        <dbReference type="Proteomes" id="UP001054857"/>
    </source>
</evidence>
<organism evidence="3 4">
    <name type="scientific">Astrephomene gubernaculifera</name>
    <dbReference type="NCBI Taxonomy" id="47775"/>
    <lineage>
        <taxon>Eukaryota</taxon>
        <taxon>Viridiplantae</taxon>
        <taxon>Chlorophyta</taxon>
        <taxon>core chlorophytes</taxon>
        <taxon>Chlorophyceae</taxon>
        <taxon>CS clade</taxon>
        <taxon>Chlamydomonadales</taxon>
        <taxon>Astrephomenaceae</taxon>
        <taxon>Astrephomene</taxon>
    </lineage>
</organism>
<sequence length="615" mass="66365">MHHLTMETIRRIVLAWPLIVGLALLAYDVLMYAESLRAGTHITQTTEQTVDVLPQTLQRPLEDALLTALSPSHLHFTAIGPTLLPNAAHLLDTLLDDAFLNASATHWQVNASVLHSSLQLLRSGRDAILQHRHELQQQHHRRRRLHLWNHRQQQQQQSLSQPSSSSSPAAASLSDWLAAVQQTLAGLPAGSSSHPQLRRGLVALLLQARVAAGGSWSQSDEDAAAHILLQLYELHRRGATSKSAVEYYHFSKAAGTSVCLTSAESGCTTFSTSEQFTCLLPPFGDGPRWISRRAHEERCRRALPDSPDCPNQIYSKLAKWGSRYPAKGALVGCGARATALAKSGFNFYASEYTLRPRGGKAGAPPGLCAQFLNLAVLRSPMSRVSSHLRYVIRVTYDKLGNRTAPYFGGMRLADWRALLPAALDNYYVRGLLGEGVFYTGVGGLTEWEHLPAARAVLGGMDVLLLLEDPVLLSRLGHKWGLGWNATFLEAEGRRDTASLEEVNRIVNTVLPTGDEADSLAAGNALDLQLYDFAVLLSRLDAVVWAAAEAAGEPTKGKRRRRCGYVPAAPLPAGTASREQSGGGGSKGTAGRRHKRSSSRGGSGAVAAAAAAAGGR</sequence>
<evidence type="ECO:0000256" key="2">
    <source>
        <dbReference type="SAM" id="Phobius"/>
    </source>
</evidence>
<accession>A0AAD3E0J0</accession>
<feature type="compositionally biased region" description="Low complexity" evidence="1">
    <location>
        <begin position="150"/>
        <end position="169"/>
    </location>
</feature>
<dbReference type="EMBL" id="BMAR01000050">
    <property type="protein sequence ID" value="GFR51476.1"/>
    <property type="molecule type" value="Genomic_DNA"/>
</dbReference>
<name>A0AAD3E0J0_9CHLO</name>